<comment type="caution">
    <text evidence="4">The sequence shown here is derived from an EMBL/GenBank/DDBJ whole genome shotgun (WGS) entry which is preliminary data.</text>
</comment>
<keyword evidence="1" id="KW-0732">Signal</keyword>
<feature type="domain" description="LTD" evidence="3">
    <location>
        <begin position="331"/>
        <end position="457"/>
    </location>
</feature>
<dbReference type="NCBIfam" id="TIGR04183">
    <property type="entry name" value="Por_Secre_tail"/>
    <property type="match status" value="1"/>
</dbReference>
<evidence type="ECO:0000256" key="2">
    <source>
        <dbReference type="SAM" id="MobiDB-lite"/>
    </source>
</evidence>
<name>A0A2S7WYU8_9FLAO</name>
<keyword evidence="5" id="KW-1185">Reference proteome</keyword>
<proteinExistence type="predicted"/>
<gene>
    <name evidence="4" type="ORF">BTO16_08385</name>
</gene>
<dbReference type="Gene3D" id="2.60.40.2030">
    <property type="match status" value="1"/>
</dbReference>
<dbReference type="InterPro" id="IPR026444">
    <property type="entry name" value="Secre_tail"/>
</dbReference>
<dbReference type="Gene3D" id="2.60.40.1260">
    <property type="entry name" value="Lamin Tail domain"/>
    <property type="match status" value="1"/>
</dbReference>
<reference evidence="4 5" key="1">
    <citation type="submission" date="2016-12" db="EMBL/GenBank/DDBJ databases">
        <title>Trade-off between light-utilization and light-protection in marine flavobacteria.</title>
        <authorList>
            <person name="Kumagai Y."/>
            <person name="Yoshizawa S."/>
            <person name="Kogure K."/>
            <person name="Iwasaki W."/>
        </authorList>
    </citation>
    <scope>NUCLEOTIDE SEQUENCE [LARGE SCALE GENOMIC DNA]</scope>
    <source>
        <strain evidence="4 5">ATCC 43844</strain>
    </source>
</reference>
<dbReference type="SUPFAM" id="SSF141072">
    <property type="entry name" value="CalX-like"/>
    <property type="match status" value="1"/>
</dbReference>
<protein>
    <recommendedName>
        <fullName evidence="3">LTD domain-containing protein</fullName>
    </recommendedName>
</protein>
<dbReference type="InterPro" id="IPR001322">
    <property type="entry name" value="Lamin_tail_dom"/>
</dbReference>
<evidence type="ECO:0000256" key="1">
    <source>
        <dbReference type="ARBA" id="ARBA00022729"/>
    </source>
</evidence>
<dbReference type="Proteomes" id="UP000239068">
    <property type="component" value="Unassembled WGS sequence"/>
</dbReference>
<sequence length="1005" mass="108609">MKRKNIFKIAFIIFLAITVNKSNGQTTLYSQGFETNLDGYSQTPNQTPATDPGKQYFHRAEPSDSDIYETGSDGPYTNVTGSWLFVGSNPNTISAAGILSTGLIDVTGYENFEISIDFGAVPNDWDTNDDLKVEYSWNDTDWSTLYNFIAQSTTNFPLNLANNTISGNNTANGTTLTYELQTIVSNNFTGAGNSLYIRIVCDSNSNYEAFGLDTIILTGAPKATTPIIGFDVASSNQTETNTSFNVLIPVTVSNFDGNQIDVSITVSGSAEINDYTLNTNSLSFTANGSQNISININPDTDDFDDENIILTITETSSVTGLVISPATHTILIIDEDLPAIPNIIINEILADPGAIVDANGDGTINSSSDEFIELINLEVVAQDLTGYTIYDTVGLKYTFGATIIPAGGSVVIFGGGTPTDIPGMTDTANGLGLNNAGDTVVLKNFKGNIVTTYTYGNEGGDKQSIARNDDLTGSFVKHSEILSNPVLASPGRYNTSGQPFSINTWTGATDNSWATASNWSLGTIPGTGDDVQIIKATNQPTTSSAVTVNSLVINSGATLIAKSTFSGTVTYNRALSNGSKWYFISSPVLGEVYDNNWATSNSIVSGQNLNRGISFYDNTSLDTDTDGTGSDTATDYWRYLQSDNSNSSTFNVGQGYGLIRNSSGTVSFIGNGIYTTNQTKSITTDVSNYNLVGNPFTAYLNIGNFFIDNPKATVLAETEAYFWNGSSYDTRTSELHSTYKISPGQGFFIEAADDVNLTFDIADVSHQSLETFQKTSRPEIHLFVSDSINTRYANIYYIDGTTTGFDSGYDGKLFGGVTHSFALYSHLVTNGNGKRYQLQSLPNSNHESMVIAIGINSASDKELTFSTEVLNLPNDLKVFLEDRQLNTFTRLDEANSTYKITVSESLNGIGRFYLHTTSKSTLNTNKINLENISIYKTNNHNLRIVGLSEGKTNLKLFNLLGKQVLNSSFTSKGIQDISLPKVAVGIYIVQLETETGTLNKKITLE</sequence>
<dbReference type="Pfam" id="PF00932">
    <property type="entry name" value="LTD"/>
    <property type="match status" value="1"/>
</dbReference>
<evidence type="ECO:0000313" key="4">
    <source>
        <dbReference type="EMBL" id="PQJ82591.1"/>
    </source>
</evidence>
<dbReference type="InterPro" id="IPR038081">
    <property type="entry name" value="CalX-like_sf"/>
</dbReference>
<dbReference type="OrthoDB" id="1522652at2"/>
<feature type="region of interest" description="Disordered" evidence="2">
    <location>
        <begin position="39"/>
        <end position="59"/>
    </location>
</feature>
<dbReference type="InterPro" id="IPR036415">
    <property type="entry name" value="Lamin_tail_dom_sf"/>
</dbReference>
<dbReference type="PROSITE" id="PS51841">
    <property type="entry name" value="LTD"/>
    <property type="match status" value="1"/>
</dbReference>
<dbReference type="RefSeq" id="WP_105021143.1">
    <property type="nucleotide sequence ID" value="NZ_MSCM01000001.1"/>
</dbReference>
<organism evidence="4 5">
    <name type="scientific">Polaribacter glomeratus</name>
    <dbReference type="NCBI Taxonomy" id="102"/>
    <lineage>
        <taxon>Bacteria</taxon>
        <taxon>Pseudomonadati</taxon>
        <taxon>Bacteroidota</taxon>
        <taxon>Flavobacteriia</taxon>
        <taxon>Flavobacteriales</taxon>
        <taxon>Flavobacteriaceae</taxon>
    </lineage>
</organism>
<accession>A0A2S7WYU8</accession>
<dbReference type="EMBL" id="MSCM01000001">
    <property type="protein sequence ID" value="PQJ82591.1"/>
    <property type="molecule type" value="Genomic_DNA"/>
</dbReference>
<evidence type="ECO:0000313" key="5">
    <source>
        <dbReference type="Proteomes" id="UP000239068"/>
    </source>
</evidence>
<dbReference type="SUPFAM" id="SSF74853">
    <property type="entry name" value="Lamin A/C globular tail domain"/>
    <property type="match status" value="1"/>
</dbReference>
<dbReference type="AlphaFoldDB" id="A0A2S7WYU8"/>
<evidence type="ECO:0000259" key="3">
    <source>
        <dbReference type="PROSITE" id="PS51841"/>
    </source>
</evidence>
<feature type="compositionally biased region" description="Polar residues" evidence="2">
    <location>
        <begin position="39"/>
        <end position="49"/>
    </location>
</feature>